<evidence type="ECO:0000256" key="16">
    <source>
        <dbReference type="RuleBase" id="RU367023"/>
    </source>
</evidence>
<dbReference type="AlphaFoldDB" id="A0A8I2Z9A8"/>
<evidence type="ECO:0000256" key="2">
    <source>
        <dbReference type="ARBA" id="ARBA00004771"/>
    </source>
</evidence>
<evidence type="ECO:0000256" key="17">
    <source>
        <dbReference type="SAM" id="MobiDB-lite"/>
    </source>
</evidence>
<evidence type="ECO:0000256" key="5">
    <source>
        <dbReference type="ARBA" id="ARBA00013244"/>
    </source>
</evidence>
<comment type="caution">
    <text evidence="16">Lacks conserved residue(s) required for the propagation of feature annotation.</text>
</comment>
<keyword evidence="8 16" id="KW-0812">Transmembrane</keyword>
<dbReference type="OrthoDB" id="264532at2759"/>
<dbReference type="PANTHER" id="PTHR12317">
    <property type="entry name" value="DIACYLGLYCEROL O-ACYLTRANSFERASE"/>
    <property type="match status" value="1"/>
</dbReference>
<evidence type="ECO:0000256" key="12">
    <source>
        <dbReference type="ARBA" id="ARBA00023098"/>
    </source>
</evidence>
<comment type="function">
    <text evidence="16">Catalyzes the terminal and only committed step in triacylglycerol synthesis by using diacylglycerol and fatty acyl CoA as substrates.</text>
</comment>
<feature type="region of interest" description="Disordered" evidence="17">
    <location>
        <begin position="1"/>
        <end position="115"/>
    </location>
</feature>
<comment type="pathway">
    <text evidence="2 16">Glycerolipid metabolism; triacylglycerol biosynthesis.</text>
</comment>
<dbReference type="GO" id="GO:0006071">
    <property type="term" value="P:glycerol metabolic process"/>
    <property type="evidence" value="ECO:0007669"/>
    <property type="project" value="UniProtKB-UniRule"/>
</dbReference>
<keyword evidence="9" id="KW-0319">Glycerol metabolism</keyword>
<evidence type="ECO:0000256" key="9">
    <source>
        <dbReference type="ARBA" id="ARBA00022798"/>
    </source>
</evidence>
<keyword evidence="7 18" id="KW-0808">Transferase</keyword>
<sequence>MAPHSNETANFGDEAKVATAPPEALESQAESKPERKSEKKSGTQLESVVRPVAERQESSHEYSGTGLDETPKSPTRGHYRTPSLNAAKRRGSRQEDGGATNYARASGSVRSDNSDETVHTLVNGADRHQDSKEDDEDTGYPPLILAAQGQGRYERHAWKAGGIRFVPLRVPVVRRLQMAAVLMHTVSILALVSFFFFLAAIPLNWPLLVPYLIHLSLSTLHKTYELPPTRKYIFGYHPHGIISHGAWAAFATNALGFRDKFPGITNTLLTLDSNFRIPFYRDWILAMGIRSVSKESIWNTLTRGGPNNEGMGRGVTIVIGGARESLEAQPGNLRLIIKGRKGFIKMALRTGADLVPVLAFGENDLYDQLSPRTHPMVHRIQMFLLNVFKFTLPALHGRGILNYDVGVMPYRRPLNIVVGKPIRVAAAMTPQPDQADIDRLHELYVAELQKLWETYKDQFAKDRTSEMTFIG</sequence>
<comment type="caution">
    <text evidence="18">The sequence shown here is derived from an EMBL/GenBank/DDBJ whole genome shotgun (WGS) entry which is preliminary data.</text>
</comment>
<dbReference type="Proteomes" id="UP000689129">
    <property type="component" value="Unassembled WGS sequence"/>
</dbReference>
<keyword evidence="13 16" id="KW-0472">Membrane</keyword>
<evidence type="ECO:0000313" key="19">
    <source>
        <dbReference type="Proteomes" id="UP000689129"/>
    </source>
</evidence>
<dbReference type="GO" id="GO:0004144">
    <property type="term" value="F:diacylglycerol O-acyltransferase activity"/>
    <property type="evidence" value="ECO:0007669"/>
    <property type="project" value="UniProtKB-UniRule"/>
</dbReference>
<gene>
    <name evidence="18" type="ORF">HYQ45_015088</name>
</gene>
<evidence type="ECO:0000256" key="13">
    <source>
        <dbReference type="ARBA" id="ARBA00023136"/>
    </source>
</evidence>
<dbReference type="CDD" id="cd07987">
    <property type="entry name" value="LPLAT_MGAT-like"/>
    <property type="match status" value="1"/>
</dbReference>
<evidence type="ECO:0000256" key="10">
    <source>
        <dbReference type="ARBA" id="ARBA00022824"/>
    </source>
</evidence>
<evidence type="ECO:0000256" key="11">
    <source>
        <dbReference type="ARBA" id="ARBA00022989"/>
    </source>
</evidence>
<dbReference type="UniPathway" id="UPA00282"/>
<name>A0A8I2Z9A8_VERLO</name>
<keyword evidence="10 16" id="KW-0256">Endoplasmic reticulum</keyword>
<comment type="subcellular location">
    <subcellularLocation>
        <location evidence="1 16">Endoplasmic reticulum membrane</location>
        <topology evidence="1 16">Multi-pass membrane protein</topology>
    </subcellularLocation>
</comment>
<keyword evidence="14 16" id="KW-0012">Acyltransferase</keyword>
<dbReference type="Pfam" id="PF03982">
    <property type="entry name" value="DAGAT"/>
    <property type="match status" value="1"/>
</dbReference>
<comment type="similarity">
    <text evidence="4 16">Belongs to the diacylglycerol acyltransferase family.</text>
</comment>
<proteinExistence type="inferred from homology"/>
<feature type="transmembrane region" description="Helical" evidence="16">
    <location>
        <begin position="179"/>
        <end position="201"/>
    </location>
</feature>
<dbReference type="InterPro" id="IPR007130">
    <property type="entry name" value="DAGAT"/>
</dbReference>
<comment type="pathway">
    <text evidence="3">Lipid metabolism.</text>
</comment>
<dbReference type="EMBL" id="JAEMWZ010000401">
    <property type="protein sequence ID" value="KAG7119372.1"/>
    <property type="molecule type" value="Genomic_DNA"/>
</dbReference>
<comment type="catalytic activity">
    <reaction evidence="15 16">
        <text>an acyl-CoA + a 1,2-diacyl-sn-glycerol = a triacyl-sn-glycerol + CoA</text>
        <dbReference type="Rhea" id="RHEA:10868"/>
        <dbReference type="ChEBI" id="CHEBI:17815"/>
        <dbReference type="ChEBI" id="CHEBI:57287"/>
        <dbReference type="ChEBI" id="CHEBI:58342"/>
        <dbReference type="ChEBI" id="CHEBI:64615"/>
        <dbReference type="EC" id="2.3.1.20"/>
    </reaction>
</comment>
<evidence type="ECO:0000256" key="7">
    <source>
        <dbReference type="ARBA" id="ARBA00022679"/>
    </source>
</evidence>
<accession>A0A8I2Z9A8</accession>
<reference evidence="18" key="1">
    <citation type="journal article" date="2021" name="Mol. Plant Pathol.">
        <title>A 20-kb lineage-specific genomic region tames virulence in pathogenic amphidiploid Verticillium longisporum.</title>
        <authorList>
            <person name="Harting R."/>
            <person name="Starke J."/>
            <person name="Kusch H."/>
            <person name="Poggeler S."/>
            <person name="Maurus I."/>
            <person name="Schluter R."/>
            <person name="Landesfeind M."/>
            <person name="Bulla I."/>
            <person name="Nowrousian M."/>
            <person name="de Jonge R."/>
            <person name="Stahlhut G."/>
            <person name="Hoff K.J."/>
            <person name="Asshauer K.P."/>
            <person name="Thurmer A."/>
            <person name="Stanke M."/>
            <person name="Daniel R."/>
            <person name="Morgenstern B."/>
            <person name="Thomma B.P.H.J."/>
            <person name="Kronstad J.W."/>
            <person name="Braus-Stromeyer S.A."/>
            <person name="Braus G.H."/>
        </authorList>
    </citation>
    <scope>NUCLEOTIDE SEQUENCE</scope>
    <source>
        <strain evidence="18">Vl32</strain>
    </source>
</reference>
<evidence type="ECO:0000256" key="3">
    <source>
        <dbReference type="ARBA" id="ARBA00005189"/>
    </source>
</evidence>
<dbReference type="PANTHER" id="PTHR12317:SF0">
    <property type="entry name" value="ACYLTRANSFERASE"/>
    <property type="match status" value="1"/>
</dbReference>
<dbReference type="GO" id="GO:0005789">
    <property type="term" value="C:endoplasmic reticulum membrane"/>
    <property type="evidence" value="ECO:0007669"/>
    <property type="project" value="UniProtKB-SubCell"/>
</dbReference>
<evidence type="ECO:0000256" key="1">
    <source>
        <dbReference type="ARBA" id="ARBA00004477"/>
    </source>
</evidence>
<evidence type="ECO:0000313" key="18">
    <source>
        <dbReference type="EMBL" id="KAG7119372.1"/>
    </source>
</evidence>
<evidence type="ECO:0000256" key="6">
    <source>
        <dbReference type="ARBA" id="ARBA00022516"/>
    </source>
</evidence>
<dbReference type="GO" id="GO:0019432">
    <property type="term" value="P:triglyceride biosynthetic process"/>
    <property type="evidence" value="ECO:0007669"/>
    <property type="project" value="UniProtKB-UniRule"/>
</dbReference>
<evidence type="ECO:0000256" key="14">
    <source>
        <dbReference type="ARBA" id="ARBA00023315"/>
    </source>
</evidence>
<evidence type="ECO:0000256" key="8">
    <source>
        <dbReference type="ARBA" id="ARBA00022692"/>
    </source>
</evidence>
<dbReference type="EC" id="2.3.1.20" evidence="5 16"/>
<evidence type="ECO:0000256" key="4">
    <source>
        <dbReference type="ARBA" id="ARBA00005420"/>
    </source>
</evidence>
<evidence type="ECO:0000256" key="15">
    <source>
        <dbReference type="ARBA" id="ARBA00048109"/>
    </source>
</evidence>
<organism evidence="18 19">
    <name type="scientific">Verticillium longisporum</name>
    <name type="common">Verticillium dahliae var. longisporum</name>
    <dbReference type="NCBI Taxonomy" id="100787"/>
    <lineage>
        <taxon>Eukaryota</taxon>
        <taxon>Fungi</taxon>
        <taxon>Dikarya</taxon>
        <taxon>Ascomycota</taxon>
        <taxon>Pezizomycotina</taxon>
        <taxon>Sordariomycetes</taxon>
        <taxon>Hypocreomycetidae</taxon>
        <taxon>Glomerellales</taxon>
        <taxon>Plectosphaerellaceae</taxon>
        <taxon>Verticillium</taxon>
    </lineage>
</organism>
<keyword evidence="12 16" id="KW-0443">Lipid metabolism</keyword>
<feature type="compositionally biased region" description="Basic and acidic residues" evidence="17">
    <location>
        <begin position="29"/>
        <end position="41"/>
    </location>
</feature>
<protein>
    <recommendedName>
        <fullName evidence="5 16">Diacylglycerol O-acyltransferase</fullName>
        <ecNumber evidence="5 16">2.3.1.20</ecNumber>
    </recommendedName>
</protein>
<keyword evidence="6 16" id="KW-0444">Lipid biosynthesis</keyword>
<keyword evidence="11 16" id="KW-1133">Transmembrane helix</keyword>